<reference evidence="1 2" key="2">
    <citation type="journal article" date="2017" name="Nature">
        <title>The Apostasia genome and the evolution of orchids.</title>
        <authorList>
            <person name="Zhang G.Q."/>
            <person name="Liu K.W."/>
            <person name="Li Z."/>
            <person name="Lohaus R."/>
            <person name="Hsiao Y.Y."/>
            <person name="Niu S.C."/>
            <person name="Wang J.Y."/>
            <person name="Lin Y.C."/>
            <person name="Xu Q."/>
            <person name="Chen L.J."/>
            <person name="Yoshida K."/>
            <person name="Fujiwara S."/>
            <person name="Wang Z.W."/>
            <person name="Zhang Y.Q."/>
            <person name="Mitsuda N."/>
            <person name="Wang M."/>
            <person name="Liu G.H."/>
            <person name="Pecoraro L."/>
            <person name="Huang H.X."/>
            <person name="Xiao X.J."/>
            <person name="Lin M."/>
            <person name="Wu X.Y."/>
            <person name="Wu W.L."/>
            <person name="Chen Y.Y."/>
            <person name="Chang S.B."/>
            <person name="Sakamoto S."/>
            <person name="Ohme-Takagi M."/>
            <person name="Yagi M."/>
            <person name="Zeng S.J."/>
            <person name="Shen C.Y."/>
            <person name="Yeh C.M."/>
            <person name="Luo Y.B."/>
            <person name="Tsai W.C."/>
            <person name="Van de Peer Y."/>
            <person name="Liu Z.J."/>
        </authorList>
    </citation>
    <scope>NUCLEOTIDE SEQUENCE [LARGE SCALE GENOMIC DNA]</scope>
    <source>
        <tissue evidence="1">The whole plant</tissue>
    </source>
</reference>
<organism evidence="1 2">
    <name type="scientific">Dendrobium catenatum</name>
    <dbReference type="NCBI Taxonomy" id="906689"/>
    <lineage>
        <taxon>Eukaryota</taxon>
        <taxon>Viridiplantae</taxon>
        <taxon>Streptophyta</taxon>
        <taxon>Embryophyta</taxon>
        <taxon>Tracheophyta</taxon>
        <taxon>Spermatophyta</taxon>
        <taxon>Magnoliopsida</taxon>
        <taxon>Liliopsida</taxon>
        <taxon>Asparagales</taxon>
        <taxon>Orchidaceae</taxon>
        <taxon>Epidendroideae</taxon>
        <taxon>Malaxideae</taxon>
        <taxon>Dendrobiinae</taxon>
        <taxon>Dendrobium</taxon>
    </lineage>
</organism>
<dbReference type="Proteomes" id="UP000233837">
    <property type="component" value="Unassembled WGS sequence"/>
</dbReference>
<protein>
    <submittedName>
        <fullName evidence="1">Uncharacterized protein</fullName>
    </submittedName>
</protein>
<accession>A0A2I0XFJ9</accession>
<reference evidence="1 2" key="1">
    <citation type="journal article" date="2016" name="Sci. Rep.">
        <title>The Dendrobium catenatum Lindl. genome sequence provides insights into polysaccharide synthase, floral development and adaptive evolution.</title>
        <authorList>
            <person name="Zhang G.Q."/>
            <person name="Xu Q."/>
            <person name="Bian C."/>
            <person name="Tsai W.C."/>
            <person name="Yeh C.M."/>
            <person name="Liu K.W."/>
            <person name="Yoshida K."/>
            <person name="Zhang L.S."/>
            <person name="Chang S.B."/>
            <person name="Chen F."/>
            <person name="Shi Y."/>
            <person name="Su Y.Y."/>
            <person name="Zhang Y.Q."/>
            <person name="Chen L.J."/>
            <person name="Yin Y."/>
            <person name="Lin M."/>
            <person name="Huang H."/>
            <person name="Deng H."/>
            <person name="Wang Z.W."/>
            <person name="Zhu S.L."/>
            <person name="Zhao X."/>
            <person name="Deng C."/>
            <person name="Niu S.C."/>
            <person name="Huang J."/>
            <person name="Wang M."/>
            <person name="Liu G.H."/>
            <person name="Yang H.J."/>
            <person name="Xiao X.J."/>
            <person name="Hsiao Y.Y."/>
            <person name="Wu W.L."/>
            <person name="Chen Y.Y."/>
            <person name="Mitsuda N."/>
            <person name="Ohme-Takagi M."/>
            <person name="Luo Y.B."/>
            <person name="Van de Peer Y."/>
            <person name="Liu Z.J."/>
        </authorList>
    </citation>
    <scope>NUCLEOTIDE SEQUENCE [LARGE SCALE GENOMIC DNA]</scope>
    <source>
        <tissue evidence="1">The whole plant</tissue>
    </source>
</reference>
<evidence type="ECO:0000313" key="2">
    <source>
        <dbReference type="Proteomes" id="UP000233837"/>
    </source>
</evidence>
<evidence type="ECO:0000313" key="1">
    <source>
        <dbReference type="EMBL" id="PKU86674.1"/>
    </source>
</evidence>
<name>A0A2I0XFJ9_9ASPA</name>
<gene>
    <name evidence="1" type="ORF">MA16_Dca014316</name>
</gene>
<proteinExistence type="predicted"/>
<dbReference type="AlphaFoldDB" id="A0A2I0XFJ9"/>
<sequence>MHIEKKIFDNIFNTVMNIKDKSKDNIKVKMDLKEICRRKALELRDARNGKFFKPKAPFTLT</sequence>
<keyword evidence="2" id="KW-1185">Reference proteome</keyword>
<dbReference type="EMBL" id="KZ501934">
    <property type="protein sequence ID" value="PKU86674.1"/>
    <property type="molecule type" value="Genomic_DNA"/>
</dbReference>